<organism evidence="4 5">
    <name type="scientific">Aliiruegeria lutimaris</name>
    <dbReference type="NCBI Taxonomy" id="571298"/>
    <lineage>
        <taxon>Bacteria</taxon>
        <taxon>Pseudomonadati</taxon>
        <taxon>Pseudomonadota</taxon>
        <taxon>Alphaproteobacteria</taxon>
        <taxon>Rhodobacterales</taxon>
        <taxon>Roseobacteraceae</taxon>
        <taxon>Aliiruegeria</taxon>
    </lineage>
</organism>
<dbReference type="SUPFAM" id="SSF111369">
    <property type="entry name" value="HlyD-like secretion proteins"/>
    <property type="match status" value="1"/>
</dbReference>
<protein>
    <submittedName>
        <fullName evidence="4">RND family efflux transporter, MFP subunit</fullName>
    </submittedName>
</protein>
<dbReference type="PANTHER" id="PTHR30469">
    <property type="entry name" value="MULTIDRUG RESISTANCE PROTEIN MDTA"/>
    <property type="match status" value="1"/>
</dbReference>
<evidence type="ECO:0000313" key="5">
    <source>
        <dbReference type="Proteomes" id="UP000199382"/>
    </source>
</evidence>
<dbReference type="EMBL" id="FNEK01000056">
    <property type="protein sequence ID" value="SDK85187.1"/>
    <property type="molecule type" value="Genomic_DNA"/>
</dbReference>
<dbReference type="InterPro" id="IPR006143">
    <property type="entry name" value="RND_pump_MFP"/>
</dbReference>
<dbReference type="STRING" id="571298.SAMN04488026_105622"/>
<dbReference type="InterPro" id="IPR058627">
    <property type="entry name" value="MdtA-like_C"/>
</dbReference>
<feature type="domain" description="Multidrug resistance protein MdtA-like alpha-helical hairpin" evidence="2">
    <location>
        <begin position="98"/>
        <end position="166"/>
    </location>
</feature>
<feature type="domain" description="Multidrug resistance protein MdtA-like C-terminal permuted SH3" evidence="3">
    <location>
        <begin position="289"/>
        <end position="348"/>
    </location>
</feature>
<proteinExistence type="inferred from homology"/>
<dbReference type="Proteomes" id="UP000199382">
    <property type="component" value="Unassembled WGS sequence"/>
</dbReference>
<evidence type="ECO:0000313" key="4">
    <source>
        <dbReference type="EMBL" id="SDK85187.1"/>
    </source>
</evidence>
<dbReference type="OrthoDB" id="9813967at2"/>
<dbReference type="RefSeq" id="WP_093161574.1">
    <property type="nucleotide sequence ID" value="NZ_FNEK01000056.1"/>
</dbReference>
<dbReference type="NCBIfam" id="TIGR01730">
    <property type="entry name" value="RND_mfp"/>
    <property type="match status" value="1"/>
</dbReference>
<dbReference type="GO" id="GO:1990281">
    <property type="term" value="C:efflux pump complex"/>
    <property type="evidence" value="ECO:0007669"/>
    <property type="project" value="TreeGrafter"/>
</dbReference>
<reference evidence="4 5" key="1">
    <citation type="submission" date="2016-10" db="EMBL/GenBank/DDBJ databases">
        <authorList>
            <person name="de Groot N.N."/>
        </authorList>
    </citation>
    <scope>NUCLEOTIDE SEQUENCE [LARGE SCALE GENOMIC DNA]</scope>
    <source>
        <strain evidence="4 5">DSM 25294</strain>
    </source>
</reference>
<gene>
    <name evidence="4" type="ORF">SAMN04488026_105622</name>
</gene>
<keyword evidence="5" id="KW-1185">Reference proteome</keyword>
<dbReference type="AlphaFoldDB" id="A0A1G9F9U9"/>
<evidence type="ECO:0000259" key="3">
    <source>
        <dbReference type="Pfam" id="PF25967"/>
    </source>
</evidence>
<name>A0A1G9F9U9_9RHOB</name>
<dbReference type="InterPro" id="IPR058624">
    <property type="entry name" value="MdtA-like_HH"/>
</dbReference>
<dbReference type="Pfam" id="PF25876">
    <property type="entry name" value="HH_MFP_RND"/>
    <property type="match status" value="1"/>
</dbReference>
<dbReference type="Gene3D" id="2.40.30.170">
    <property type="match status" value="1"/>
</dbReference>
<dbReference type="PROSITE" id="PS51257">
    <property type="entry name" value="PROKAR_LIPOPROTEIN"/>
    <property type="match status" value="1"/>
</dbReference>
<sequence length="365" mass="38252">MKRLALIALATLALAGCREEETTKSGKAVRPVRTMEVTETSALHERFFVGVARASREATMSFGVPGTVRTFDIGLGETVEEGGLVAALDPAPFEAEVARLEAELESAEATLANAKAQTDRQRVLVEREVAAEAKLDSFLGQEGSAVAAVKAVQAALDKAQLDLSYARLTAPYDGIVVATYVENFEEVAGQTPIIRIVDADRIEMVIDVPERFISILPQIEDISVSFPALGDVALAAEITEVGTEASITTGTFPVTVQMDQPDGVPVLPGMTGRARGIPRPGAIPDIGLYVPAQAVFTPEGSDAPHVWVVDQASMTVTERPVTLGGAGSLGVAVQDGLNEGEIVVTAGASSLRSGQDVIFLDGGEN</sequence>
<accession>A0A1G9F9U9</accession>
<evidence type="ECO:0000259" key="2">
    <source>
        <dbReference type="Pfam" id="PF25876"/>
    </source>
</evidence>
<evidence type="ECO:0000256" key="1">
    <source>
        <dbReference type="ARBA" id="ARBA00009477"/>
    </source>
</evidence>
<dbReference type="Gene3D" id="1.10.287.470">
    <property type="entry name" value="Helix hairpin bin"/>
    <property type="match status" value="1"/>
</dbReference>
<dbReference type="Pfam" id="PF25967">
    <property type="entry name" value="RND-MFP_C"/>
    <property type="match status" value="1"/>
</dbReference>
<dbReference type="Gene3D" id="2.40.420.20">
    <property type="match status" value="1"/>
</dbReference>
<dbReference type="PANTHER" id="PTHR30469:SF20">
    <property type="entry name" value="EFFLUX RND TRANSPORTER PERIPLASMIC ADAPTOR SUBUNIT"/>
    <property type="match status" value="1"/>
</dbReference>
<comment type="similarity">
    <text evidence="1">Belongs to the membrane fusion protein (MFP) (TC 8.A.1) family.</text>
</comment>
<dbReference type="GO" id="GO:0015562">
    <property type="term" value="F:efflux transmembrane transporter activity"/>
    <property type="evidence" value="ECO:0007669"/>
    <property type="project" value="TreeGrafter"/>
</dbReference>
<dbReference type="Gene3D" id="2.40.50.100">
    <property type="match status" value="1"/>
</dbReference>